<comment type="caution">
    <text evidence="2">The sequence shown here is derived from an EMBL/GenBank/DDBJ whole genome shotgun (WGS) entry which is preliminary data.</text>
</comment>
<accession>A0A835CF28</accession>
<dbReference type="Proteomes" id="UP000634136">
    <property type="component" value="Unassembled WGS sequence"/>
</dbReference>
<dbReference type="EMBL" id="JAAIUW010000003">
    <property type="protein sequence ID" value="KAF7839804.1"/>
    <property type="molecule type" value="Genomic_DNA"/>
</dbReference>
<gene>
    <name evidence="2" type="ORF">G2W53_008286</name>
</gene>
<feature type="region of interest" description="Disordered" evidence="1">
    <location>
        <begin position="1"/>
        <end position="21"/>
    </location>
</feature>
<evidence type="ECO:0000256" key="1">
    <source>
        <dbReference type="SAM" id="MobiDB-lite"/>
    </source>
</evidence>
<organism evidence="2 3">
    <name type="scientific">Senna tora</name>
    <dbReference type="NCBI Taxonomy" id="362788"/>
    <lineage>
        <taxon>Eukaryota</taxon>
        <taxon>Viridiplantae</taxon>
        <taxon>Streptophyta</taxon>
        <taxon>Embryophyta</taxon>
        <taxon>Tracheophyta</taxon>
        <taxon>Spermatophyta</taxon>
        <taxon>Magnoliopsida</taxon>
        <taxon>eudicotyledons</taxon>
        <taxon>Gunneridae</taxon>
        <taxon>Pentapetalae</taxon>
        <taxon>rosids</taxon>
        <taxon>fabids</taxon>
        <taxon>Fabales</taxon>
        <taxon>Fabaceae</taxon>
        <taxon>Caesalpinioideae</taxon>
        <taxon>Cassia clade</taxon>
        <taxon>Senna</taxon>
    </lineage>
</organism>
<reference evidence="2" key="1">
    <citation type="submission" date="2020-09" db="EMBL/GenBank/DDBJ databases">
        <title>Genome-Enabled Discovery of Anthraquinone Biosynthesis in Senna tora.</title>
        <authorList>
            <person name="Kang S.-H."/>
            <person name="Pandey R.P."/>
            <person name="Lee C.-M."/>
            <person name="Sim J.-S."/>
            <person name="Jeong J.-T."/>
            <person name="Choi B.-S."/>
            <person name="Jung M."/>
            <person name="Ginzburg D."/>
            <person name="Zhao K."/>
            <person name="Won S.Y."/>
            <person name="Oh T.-J."/>
            <person name="Yu Y."/>
            <person name="Kim N.-H."/>
            <person name="Lee O.R."/>
            <person name="Lee T.-H."/>
            <person name="Bashyal P."/>
            <person name="Kim T.-S."/>
            <person name="Lee W.-H."/>
            <person name="Kawkins C."/>
            <person name="Kim C.-K."/>
            <person name="Kim J.S."/>
            <person name="Ahn B.O."/>
            <person name="Rhee S.Y."/>
            <person name="Sohng J.K."/>
        </authorList>
    </citation>
    <scope>NUCLEOTIDE SEQUENCE</scope>
    <source>
        <tissue evidence="2">Leaf</tissue>
    </source>
</reference>
<evidence type="ECO:0000313" key="2">
    <source>
        <dbReference type="EMBL" id="KAF7839804.1"/>
    </source>
</evidence>
<protein>
    <submittedName>
        <fullName evidence="2">Uncharacterized protein</fullName>
    </submittedName>
</protein>
<dbReference type="AlphaFoldDB" id="A0A835CF28"/>
<sequence length="21" mass="2381">MEFEARSKKVGEGFVKGRDLP</sequence>
<proteinExistence type="predicted"/>
<keyword evidence="3" id="KW-1185">Reference proteome</keyword>
<name>A0A835CF28_9FABA</name>
<evidence type="ECO:0000313" key="3">
    <source>
        <dbReference type="Proteomes" id="UP000634136"/>
    </source>
</evidence>